<dbReference type="GeneTree" id="ENSGT00950000183119"/>
<dbReference type="FunFam" id="3.90.1150.210:FF:000002">
    <property type="entry name" value="F-actin-capping protein subunit alpha"/>
    <property type="match status" value="1"/>
</dbReference>
<dbReference type="SUPFAM" id="SSF90096">
    <property type="entry name" value="Subunits of heterodimeric actin filament capping protein Capz"/>
    <property type="match status" value="1"/>
</dbReference>
<proteinExistence type="inferred from homology"/>
<protein>
    <recommendedName>
        <fullName evidence="4">F-actin-capping protein subunit alpha</fullName>
    </recommendedName>
</protein>
<dbReference type="STRING" id="9593.ENSGGOP00000029734"/>
<dbReference type="PANTHER" id="PTHR10653:SF18">
    <property type="entry name" value="F-ACTIN-CAPPING PROTEIN SUBUNIT ALPHA"/>
    <property type="match status" value="1"/>
</dbReference>
<organism evidence="5 6">
    <name type="scientific">Gorilla gorilla gorilla</name>
    <name type="common">Western lowland gorilla</name>
    <dbReference type="NCBI Taxonomy" id="9595"/>
    <lineage>
        <taxon>Eukaryota</taxon>
        <taxon>Metazoa</taxon>
        <taxon>Chordata</taxon>
        <taxon>Craniata</taxon>
        <taxon>Vertebrata</taxon>
        <taxon>Euteleostomi</taxon>
        <taxon>Mammalia</taxon>
        <taxon>Eutheria</taxon>
        <taxon>Euarchontoglires</taxon>
        <taxon>Primates</taxon>
        <taxon>Haplorrhini</taxon>
        <taxon>Catarrhini</taxon>
        <taxon>Hominidae</taxon>
        <taxon>Gorilla</taxon>
    </lineage>
</organism>
<keyword evidence="3 4" id="KW-0009">Actin-binding</keyword>
<evidence type="ECO:0000256" key="3">
    <source>
        <dbReference type="ARBA" id="ARBA00023203"/>
    </source>
</evidence>
<evidence type="ECO:0000313" key="5">
    <source>
        <dbReference type="Ensembl" id="ENSGGOP00000029734.1"/>
    </source>
</evidence>
<dbReference type="OMA" id="CRMLYYS"/>
<dbReference type="InterPro" id="IPR042276">
    <property type="entry name" value="CapZ_alpha/beta_2"/>
</dbReference>
<dbReference type="GO" id="GO:0030036">
    <property type="term" value="P:actin cytoskeleton organization"/>
    <property type="evidence" value="ECO:0000318"/>
    <property type="project" value="GO_Central"/>
</dbReference>
<dbReference type="InterPro" id="IPR037282">
    <property type="entry name" value="CapZ_alpha/beta"/>
</dbReference>
<evidence type="ECO:0000256" key="1">
    <source>
        <dbReference type="ARBA" id="ARBA00010479"/>
    </source>
</evidence>
<reference evidence="5" key="4">
    <citation type="submission" date="2025-09" db="UniProtKB">
        <authorList>
            <consortium name="Ensembl"/>
        </authorList>
    </citation>
    <scope>IDENTIFICATION</scope>
</reference>
<dbReference type="Pfam" id="PF01267">
    <property type="entry name" value="F-actin_cap_A"/>
    <property type="match status" value="2"/>
</dbReference>
<dbReference type="GO" id="GO:0030863">
    <property type="term" value="C:cortical cytoskeleton"/>
    <property type="evidence" value="ECO:0000318"/>
    <property type="project" value="GO_Central"/>
</dbReference>
<dbReference type="PRINTS" id="PR00191">
    <property type="entry name" value="FACTINCAPA"/>
</dbReference>
<dbReference type="Gene3D" id="3.30.1140.60">
    <property type="entry name" value="F-actin capping protein, alpha subunit"/>
    <property type="match status" value="1"/>
</dbReference>
<name>A0A2I2Y4D8_GORGO</name>
<dbReference type="InterPro" id="IPR042489">
    <property type="entry name" value="CapZ_alpha_1"/>
</dbReference>
<dbReference type="GO" id="GO:0051015">
    <property type="term" value="F:actin filament binding"/>
    <property type="evidence" value="ECO:0000318"/>
    <property type="project" value="GO_Central"/>
</dbReference>
<comment type="subunit">
    <text evidence="4">Heterodimer of an alpha and a beta subunit.</text>
</comment>
<keyword evidence="2 4" id="KW-0117">Actin capping</keyword>
<comment type="function">
    <text evidence="4">F-actin-capping proteins bind in a Ca(2+)-independent manner to the fast growing ends of actin filaments (barbed end) thereby blocking the exchange of subunits at these ends. Unlike other capping proteins (such as gelsolin and severin), these proteins do not sever actin filaments.</text>
</comment>
<dbReference type="InParanoid" id="A0A2I2Y4D8"/>
<dbReference type="InterPro" id="IPR002189">
    <property type="entry name" value="CapZ_alpha"/>
</dbReference>
<dbReference type="EMBL" id="CABD030016602">
    <property type="status" value="NOT_ANNOTATED_CDS"/>
    <property type="molecule type" value="Genomic_DNA"/>
</dbReference>
<reference evidence="6" key="1">
    <citation type="submission" date="2011-05" db="EMBL/GenBank/DDBJ databases">
        <title>Insights into the evolution of the great apes provided by the gorilla genome.</title>
        <authorList>
            <person name="Scally A."/>
        </authorList>
    </citation>
    <scope>NUCLEOTIDE SEQUENCE [LARGE SCALE GENOMIC DNA]</scope>
</reference>
<accession>A0A2I2Y4D8</accession>
<evidence type="ECO:0000256" key="4">
    <source>
        <dbReference type="RuleBase" id="RU365077"/>
    </source>
</evidence>
<keyword evidence="6" id="KW-1185">Reference proteome</keyword>
<reference evidence="5" key="3">
    <citation type="submission" date="2025-08" db="UniProtKB">
        <authorList>
            <consortium name="Ensembl"/>
        </authorList>
    </citation>
    <scope>IDENTIFICATION</scope>
</reference>
<sequence>MDNFNDCVLDKEKVCIAAKFITHAPAGEFNEVFSDIRLLCNNDSLLRERAACAFAHYNMDQFTPVKMEGYEDQVIITERGGPGDPQPEQVDGGLKSWRESCDSALGAYLKDHYSNGFCTVYTIIACIESHECQPKNFWNGRWRSEWKFTITPPTAQVVGVLKIQVHYYEDGSVQLVSHKDVQDSLTVLNDAQTAKEFIKIIENAENEYQTAVSKNCQTMSDTTFKVLRRQLPVTHYSATTLAKKCRMLYYSL</sequence>
<dbReference type="GO" id="GO:0051016">
    <property type="term" value="P:barbed-end actin filament capping"/>
    <property type="evidence" value="ECO:0000318"/>
    <property type="project" value="GO_Central"/>
</dbReference>
<reference evidence="5 6" key="2">
    <citation type="journal article" date="2012" name="Nature">
        <title>Insights into hominid evolution from the gorilla genome sequence.</title>
        <authorList>
            <person name="Scally A."/>
            <person name="Dutheil J.Y."/>
            <person name="Hillier L.W."/>
            <person name="Jordan G.E."/>
            <person name="Goodhead I."/>
            <person name="Herrero J."/>
            <person name="Hobolth A."/>
            <person name="Lappalainen T."/>
            <person name="Mailund T."/>
            <person name="Marques-Bonet T."/>
            <person name="McCarthy S."/>
            <person name="Montgomery S.H."/>
            <person name="Schwalie P.C."/>
            <person name="Tang Y.A."/>
            <person name="Ward M.C."/>
            <person name="Xue Y."/>
            <person name="Yngvadottir B."/>
            <person name="Alkan C."/>
            <person name="Andersen L.N."/>
            <person name="Ayub Q."/>
            <person name="Ball E.V."/>
            <person name="Beal K."/>
            <person name="Bradley B.J."/>
            <person name="Chen Y."/>
            <person name="Clee C.M."/>
            <person name="Fitzgerald S."/>
            <person name="Graves T.A."/>
            <person name="Gu Y."/>
            <person name="Heath P."/>
            <person name="Heger A."/>
            <person name="Karakoc E."/>
            <person name="Kolb-Kokocinski A."/>
            <person name="Laird G.K."/>
            <person name="Lunter G."/>
            <person name="Meader S."/>
            <person name="Mort M."/>
            <person name="Mullikin J.C."/>
            <person name="Munch K."/>
            <person name="O'Connor T.D."/>
            <person name="Phillips A.D."/>
            <person name="Prado-Martinez J."/>
            <person name="Rogers A.S."/>
            <person name="Sajjadian S."/>
            <person name="Schmidt D."/>
            <person name="Shaw K."/>
            <person name="Simpson J.T."/>
            <person name="Stenson P.D."/>
            <person name="Turner D.J."/>
            <person name="Vigilant L."/>
            <person name="Vilella A.J."/>
            <person name="Whitener W."/>
            <person name="Zhu B."/>
            <person name="Cooper D.N."/>
            <person name="de Jong P."/>
            <person name="Dermitzakis E.T."/>
            <person name="Eichler E.E."/>
            <person name="Flicek P."/>
            <person name="Goldman N."/>
            <person name="Mundy N.I."/>
            <person name="Ning Z."/>
            <person name="Odom D.T."/>
            <person name="Ponting C.P."/>
            <person name="Quail M.A."/>
            <person name="Ryder O.A."/>
            <person name="Searle S.M."/>
            <person name="Warren W.C."/>
            <person name="Wilson R.K."/>
            <person name="Schierup M.H."/>
            <person name="Rogers J."/>
            <person name="Tyler-Smith C."/>
            <person name="Durbin R."/>
        </authorList>
    </citation>
    <scope>NUCLEOTIDE SEQUENCE [LARGE SCALE GENOMIC DNA]</scope>
</reference>
<dbReference type="Ensembl" id="ENSGGOT00000024817.2">
    <property type="protein sequence ID" value="ENSGGOP00000029734.1"/>
    <property type="gene ID" value="ENSGGOG00000024112.2"/>
</dbReference>
<evidence type="ECO:0000256" key="2">
    <source>
        <dbReference type="ARBA" id="ARBA00022467"/>
    </source>
</evidence>
<dbReference type="Gene3D" id="3.90.1150.210">
    <property type="entry name" value="F-actin capping protein, beta subunit"/>
    <property type="match status" value="1"/>
</dbReference>
<evidence type="ECO:0000313" key="6">
    <source>
        <dbReference type="Proteomes" id="UP000001519"/>
    </source>
</evidence>
<dbReference type="GO" id="GO:0008290">
    <property type="term" value="C:F-actin capping protein complex"/>
    <property type="evidence" value="ECO:0000318"/>
    <property type="project" value="GO_Central"/>
</dbReference>
<dbReference type="AlphaFoldDB" id="A0A2I2Y4D8"/>
<dbReference type="Proteomes" id="UP000001519">
    <property type="component" value="Chromosome 2B"/>
</dbReference>
<comment type="similarity">
    <text evidence="1 4">Belongs to the F-actin-capping protein alpha subunit family.</text>
</comment>
<dbReference type="PANTHER" id="PTHR10653">
    <property type="entry name" value="F-ACTIN-CAPPING PROTEIN SUBUNIT ALPHA"/>
    <property type="match status" value="1"/>
</dbReference>
<dbReference type="Bgee" id="ENSGGOG00000024112">
    <property type="expression patterns" value="Expressed in testis and 6 other cell types or tissues"/>
</dbReference>